<dbReference type="PANTHER" id="PTHR42760:SF115">
    <property type="entry name" value="3-OXOACYL-[ACYL-CARRIER-PROTEIN] REDUCTASE FABG"/>
    <property type="match status" value="1"/>
</dbReference>
<dbReference type="PRINTS" id="PR00081">
    <property type="entry name" value="GDHRDH"/>
</dbReference>
<dbReference type="OrthoDB" id="9803333at2"/>
<dbReference type="CDD" id="cd05233">
    <property type="entry name" value="SDR_c"/>
    <property type="match status" value="1"/>
</dbReference>
<proteinExistence type="inferred from homology"/>
<dbReference type="InterPro" id="IPR036291">
    <property type="entry name" value="NAD(P)-bd_dom_sf"/>
</dbReference>
<dbReference type="PANTHER" id="PTHR42760">
    <property type="entry name" value="SHORT-CHAIN DEHYDROGENASES/REDUCTASES FAMILY MEMBER"/>
    <property type="match status" value="1"/>
</dbReference>
<name>A0A0G9HBX5_9GAMM</name>
<dbReference type="KEGG" id="lrz:BJI69_18100"/>
<organism evidence="3 4">
    <name type="scientific">Luteibacter rhizovicinus DSM 16549</name>
    <dbReference type="NCBI Taxonomy" id="1440763"/>
    <lineage>
        <taxon>Bacteria</taxon>
        <taxon>Pseudomonadati</taxon>
        <taxon>Pseudomonadota</taxon>
        <taxon>Gammaproteobacteria</taxon>
        <taxon>Lysobacterales</taxon>
        <taxon>Rhodanobacteraceae</taxon>
        <taxon>Luteibacter</taxon>
    </lineage>
</organism>
<dbReference type="Proteomes" id="UP000182987">
    <property type="component" value="Chromosome"/>
</dbReference>
<dbReference type="Gene3D" id="3.40.50.720">
    <property type="entry name" value="NAD(P)-binding Rossmann-like Domain"/>
    <property type="match status" value="1"/>
</dbReference>
<evidence type="ECO:0000313" key="4">
    <source>
        <dbReference type="Proteomes" id="UP000182987"/>
    </source>
</evidence>
<dbReference type="RefSeq" id="WP_046967686.1">
    <property type="nucleotide sequence ID" value="NZ_CP017480.1"/>
</dbReference>
<dbReference type="GO" id="GO:0016616">
    <property type="term" value="F:oxidoreductase activity, acting on the CH-OH group of donors, NAD or NADP as acceptor"/>
    <property type="evidence" value="ECO:0007669"/>
    <property type="project" value="TreeGrafter"/>
</dbReference>
<dbReference type="EMBL" id="CP017480">
    <property type="protein sequence ID" value="APG05627.1"/>
    <property type="molecule type" value="Genomic_DNA"/>
</dbReference>
<dbReference type="InterPro" id="IPR020904">
    <property type="entry name" value="Sc_DH/Rdtase_CS"/>
</dbReference>
<keyword evidence="4" id="KW-1185">Reference proteome</keyword>
<dbReference type="PROSITE" id="PS00061">
    <property type="entry name" value="ADH_SHORT"/>
    <property type="match status" value="1"/>
</dbReference>
<accession>A0A0G9HBX5</accession>
<gene>
    <name evidence="3" type="ORF">BJI69_18100</name>
</gene>
<evidence type="ECO:0000256" key="1">
    <source>
        <dbReference type="ARBA" id="ARBA00006484"/>
    </source>
</evidence>
<dbReference type="FunFam" id="3.40.50.720:FF:000084">
    <property type="entry name" value="Short-chain dehydrogenase reductase"/>
    <property type="match status" value="1"/>
</dbReference>
<keyword evidence="2" id="KW-0560">Oxidoreductase</keyword>
<comment type="similarity">
    <text evidence="1">Belongs to the short-chain dehydrogenases/reductases (SDR) family.</text>
</comment>
<reference evidence="4" key="1">
    <citation type="submission" date="2016-09" db="EMBL/GenBank/DDBJ databases">
        <authorList>
            <person name="Lysoe E."/>
        </authorList>
    </citation>
    <scope>NUCLEOTIDE SEQUENCE [LARGE SCALE GENOMIC DNA]</scope>
    <source>
        <strain evidence="4">LJ96T</strain>
    </source>
</reference>
<evidence type="ECO:0000256" key="2">
    <source>
        <dbReference type="ARBA" id="ARBA00023002"/>
    </source>
</evidence>
<evidence type="ECO:0000313" key="3">
    <source>
        <dbReference type="EMBL" id="APG05627.1"/>
    </source>
</evidence>
<protein>
    <submittedName>
        <fullName evidence="3">Uncharacterized protein</fullName>
    </submittedName>
</protein>
<dbReference type="InterPro" id="IPR002347">
    <property type="entry name" value="SDR_fam"/>
</dbReference>
<dbReference type="PATRIC" id="fig|1440763.5.peg.1982"/>
<sequence>MNSNAGRFEEKIALITGGSSGIGLATARLFHQGGARVLITGRDASRLAAAAEAIGPGTRTLVADMARVEDVQRIFDQVADGFGHLDILMANAGTSHTPALDDVDEAAFDAMSDLNFKGVFFTMVHAIPVLARGASVIITGSAAADMGRLADPLYAATKAAVRSLARTFAAHEAFAGRAIRVNVLSPGPVRTPLTEEAWKDPAVDEYVRNAVPLGRWAEPEEVARAAAFLASSDSSYMTGSVLAVDGGLAQV</sequence>
<dbReference type="STRING" id="1440763.BJI69_18100"/>
<dbReference type="Pfam" id="PF13561">
    <property type="entry name" value="adh_short_C2"/>
    <property type="match status" value="1"/>
</dbReference>
<dbReference type="SUPFAM" id="SSF51735">
    <property type="entry name" value="NAD(P)-binding Rossmann-fold domains"/>
    <property type="match status" value="1"/>
</dbReference>
<dbReference type="AlphaFoldDB" id="A0A0G9HBX5"/>